<dbReference type="GO" id="GO:0020037">
    <property type="term" value="F:heme binding"/>
    <property type="evidence" value="ECO:0007669"/>
    <property type="project" value="InterPro"/>
</dbReference>
<accession>A0A420YIM5</accession>
<evidence type="ECO:0000256" key="1">
    <source>
        <dbReference type="ARBA" id="ARBA00001971"/>
    </source>
</evidence>
<comment type="caution">
    <text evidence="11">The sequence shown here is derived from an EMBL/GenBank/DDBJ whole genome shotgun (WGS) entry which is preliminary data.</text>
</comment>
<proteinExistence type="inferred from homology"/>
<dbReference type="InterPro" id="IPR017972">
    <property type="entry name" value="Cyt_P450_CS"/>
</dbReference>
<dbReference type="GO" id="GO:0004497">
    <property type="term" value="F:monooxygenase activity"/>
    <property type="evidence" value="ECO:0007669"/>
    <property type="project" value="UniProtKB-KW"/>
</dbReference>
<keyword evidence="4 8" id="KW-0479">Metal-binding</keyword>
<dbReference type="InterPro" id="IPR001128">
    <property type="entry name" value="Cyt_P450"/>
</dbReference>
<evidence type="ECO:0000313" key="12">
    <source>
        <dbReference type="Proteomes" id="UP000275385"/>
    </source>
</evidence>
<dbReference type="STRING" id="177199.A0A420YIM5"/>
<feature type="transmembrane region" description="Helical" evidence="10">
    <location>
        <begin position="6"/>
        <end position="27"/>
    </location>
</feature>
<dbReference type="PRINTS" id="PR00385">
    <property type="entry name" value="P450"/>
</dbReference>
<comment type="cofactor">
    <cofactor evidence="1 8">
        <name>heme</name>
        <dbReference type="ChEBI" id="CHEBI:30413"/>
    </cofactor>
</comment>
<protein>
    <recommendedName>
        <fullName evidence="13">Cytochrome P450 monooxygenase</fullName>
    </recommendedName>
</protein>
<evidence type="ECO:0000256" key="2">
    <source>
        <dbReference type="ARBA" id="ARBA00010617"/>
    </source>
</evidence>
<dbReference type="AlphaFoldDB" id="A0A420YIM5"/>
<keyword evidence="12" id="KW-1185">Reference proteome</keyword>
<keyword evidence="5 9" id="KW-0560">Oxidoreductase</keyword>
<dbReference type="PRINTS" id="PR00465">
    <property type="entry name" value="EP450IV"/>
</dbReference>
<evidence type="ECO:0000256" key="6">
    <source>
        <dbReference type="ARBA" id="ARBA00023004"/>
    </source>
</evidence>
<evidence type="ECO:0000256" key="4">
    <source>
        <dbReference type="ARBA" id="ARBA00022723"/>
    </source>
</evidence>
<dbReference type="GO" id="GO:0016705">
    <property type="term" value="F:oxidoreductase activity, acting on paired donors, with incorporation or reduction of molecular oxygen"/>
    <property type="evidence" value="ECO:0007669"/>
    <property type="project" value="InterPro"/>
</dbReference>
<dbReference type="Pfam" id="PF00067">
    <property type="entry name" value="p450"/>
    <property type="match status" value="1"/>
</dbReference>
<keyword evidence="10" id="KW-0472">Membrane</keyword>
<evidence type="ECO:0008006" key="13">
    <source>
        <dbReference type="Google" id="ProtNLM"/>
    </source>
</evidence>
<dbReference type="GO" id="GO:0005506">
    <property type="term" value="F:iron ion binding"/>
    <property type="evidence" value="ECO:0007669"/>
    <property type="project" value="InterPro"/>
</dbReference>
<dbReference type="EMBL" id="QVQW01000007">
    <property type="protein sequence ID" value="RKU47734.1"/>
    <property type="molecule type" value="Genomic_DNA"/>
</dbReference>
<dbReference type="PANTHER" id="PTHR46206:SF2">
    <property type="entry name" value="CYTOCHROME P450 MONOOXYGENASE AUSG-RELATED"/>
    <property type="match status" value="1"/>
</dbReference>
<gene>
    <name evidence="11" type="ORF">DL546_002783</name>
</gene>
<keyword evidence="3 8" id="KW-0349">Heme</keyword>
<sequence>MHHQPVTVWPVIAGITVLIVSLAHLFLRKERRERPWDDFALVSVRDETAQRSFALHGRETLAKGLKECSGPFQVMTGSGPVIVLPNRFADEIKNDPGLEFNKGIKQDFFPDYPGFEAFREGLEPDSVSMEAIHKKLTPSLGLVTDDLVEETTAALHDIYGEDDHWQTISIKNSTLDLVARTSSRVFLGEDLCRDEQWIKIAKGYTINAFTGAFKLRLVPALLRPLWQWFIPELKALRNVVGNARRLIETEVVKQAAVVEEALRAGRKPPKLVNTLRWMYELAGGRRVDYTGAQLAFTIVSNPDKLVPRNAWLTRMLPQVAMGAQSALHAQAIINICERPELLQELREEIISVIGERGWKNASLHRLELMDSYIKEIQRLHPANVVSMNRYANKSVQLSDGSVLPKGSRIQVCADSLNPQMYPDPDRFDAKRYLKMRQEPGEASKWQLAAVHASNMGFGLGRHACPGRFFAVHHIKVSLCHMLLKYDWRLVPGADPAQYDFEESVRRIKPSFQVQYRRRREEINLDMF</sequence>
<evidence type="ECO:0000313" key="11">
    <source>
        <dbReference type="EMBL" id="RKU47734.1"/>
    </source>
</evidence>
<feature type="binding site" description="axial binding residue" evidence="8">
    <location>
        <position position="464"/>
    </location>
    <ligand>
        <name>heme</name>
        <dbReference type="ChEBI" id="CHEBI:30413"/>
    </ligand>
    <ligandPart>
        <name>Fe</name>
        <dbReference type="ChEBI" id="CHEBI:18248"/>
    </ligandPart>
</feature>
<dbReference type="PANTHER" id="PTHR46206">
    <property type="entry name" value="CYTOCHROME P450"/>
    <property type="match status" value="1"/>
</dbReference>
<evidence type="ECO:0000256" key="3">
    <source>
        <dbReference type="ARBA" id="ARBA00022617"/>
    </source>
</evidence>
<dbReference type="PROSITE" id="PS00086">
    <property type="entry name" value="CYTOCHROME_P450"/>
    <property type="match status" value="1"/>
</dbReference>
<dbReference type="SUPFAM" id="SSF48264">
    <property type="entry name" value="Cytochrome P450"/>
    <property type="match status" value="1"/>
</dbReference>
<dbReference type="OrthoDB" id="1844152at2759"/>
<dbReference type="Gene3D" id="1.10.630.10">
    <property type="entry name" value="Cytochrome P450"/>
    <property type="match status" value="1"/>
</dbReference>
<organism evidence="11 12">
    <name type="scientific">Coniochaeta pulveracea</name>
    <dbReference type="NCBI Taxonomy" id="177199"/>
    <lineage>
        <taxon>Eukaryota</taxon>
        <taxon>Fungi</taxon>
        <taxon>Dikarya</taxon>
        <taxon>Ascomycota</taxon>
        <taxon>Pezizomycotina</taxon>
        <taxon>Sordariomycetes</taxon>
        <taxon>Sordariomycetidae</taxon>
        <taxon>Coniochaetales</taxon>
        <taxon>Coniochaetaceae</taxon>
        <taxon>Coniochaeta</taxon>
    </lineage>
</organism>
<dbReference type="InterPro" id="IPR002403">
    <property type="entry name" value="Cyt_P450_E_grp-IV"/>
</dbReference>
<reference evidence="11 12" key="1">
    <citation type="submission" date="2018-08" db="EMBL/GenBank/DDBJ databases">
        <title>Draft genome of the lignicolous fungus Coniochaeta pulveracea.</title>
        <authorList>
            <person name="Borstlap C.J."/>
            <person name="De Witt R.N."/>
            <person name="Botha A."/>
            <person name="Volschenk H."/>
        </authorList>
    </citation>
    <scope>NUCLEOTIDE SEQUENCE [LARGE SCALE GENOMIC DNA]</scope>
    <source>
        <strain evidence="11 12">CAB683</strain>
    </source>
</reference>
<keyword evidence="10" id="KW-0812">Transmembrane</keyword>
<dbReference type="InterPro" id="IPR036396">
    <property type="entry name" value="Cyt_P450_sf"/>
</dbReference>
<keyword evidence="10" id="KW-1133">Transmembrane helix</keyword>
<dbReference type="Proteomes" id="UP000275385">
    <property type="component" value="Unassembled WGS sequence"/>
</dbReference>
<evidence type="ECO:0000256" key="9">
    <source>
        <dbReference type="RuleBase" id="RU000461"/>
    </source>
</evidence>
<evidence type="ECO:0000256" key="7">
    <source>
        <dbReference type="ARBA" id="ARBA00023033"/>
    </source>
</evidence>
<keyword evidence="6 8" id="KW-0408">Iron</keyword>
<dbReference type="CDD" id="cd11041">
    <property type="entry name" value="CYP503A1-like"/>
    <property type="match status" value="1"/>
</dbReference>
<evidence type="ECO:0000256" key="10">
    <source>
        <dbReference type="SAM" id="Phobius"/>
    </source>
</evidence>
<keyword evidence="7 9" id="KW-0503">Monooxygenase</keyword>
<name>A0A420YIM5_9PEZI</name>
<evidence type="ECO:0000256" key="8">
    <source>
        <dbReference type="PIRSR" id="PIRSR602403-1"/>
    </source>
</evidence>
<comment type="similarity">
    <text evidence="2 9">Belongs to the cytochrome P450 family.</text>
</comment>
<evidence type="ECO:0000256" key="5">
    <source>
        <dbReference type="ARBA" id="ARBA00023002"/>
    </source>
</evidence>